<evidence type="ECO:0000313" key="3">
    <source>
        <dbReference type="Proteomes" id="UP000051952"/>
    </source>
</evidence>
<dbReference type="AlphaFoldDB" id="A0A0S4JZ84"/>
<accession>A0A0S4JZ84</accession>
<dbReference type="VEuPathDB" id="TriTrypDB:BSAL_45440"/>
<reference evidence="3" key="1">
    <citation type="submission" date="2015-09" db="EMBL/GenBank/DDBJ databases">
        <authorList>
            <consortium name="Pathogen Informatics"/>
        </authorList>
    </citation>
    <scope>NUCLEOTIDE SEQUENCE [LARGE SCALE GENOMIC DNA]</scope>
    <source>
        <strain evidence="3">Lake Konstanz</strain>
    </source>
</reference>
<feature type="compositionally biased region" description="Polar residues" evidence="1">
    <location>
        <begin position="274"/>
        <end position="285"/>
    </location>
</feature>
<feature type="region of interest" description="Disordered" evidence="1">
    <location>
        <begin position="242"/>
        <end position="330"/>
    </location>
</feature>
<evidence type="ECO:0000256" key="1">
    <source>
        <dbReference type="SAM" id="MobiDB-lite"/>
    </source>
</evidence>
<organism evidence="2 3">
    <name type="scientific">Bodo saltans</name>
    <name type="common">Flagellated protozoan</name>
    <dbReference type="NCBI Taxonomy" id="75058"/>
    <lineage>
        <taxon>Eukaryota</taxon>
        <taxon>Discoba</taxon>
        <taxon>Euglenozoa</taxon>
        <taxon>Kinetoplastea</taxon>
        <taxon>Metakinetoplastina</taxon>
        <taxon>Eubodonida</taxon>
        <taxon>Bodonidae</taxon>
        <taxon>Bodo</taxon>
    </lineage>
</organism>
<name>A0A0S4JZ84_BODSA</name>
<evidence type="ECO:0000313" key="2">
    <source>
        <dbReference type="EMBL" id="CUG93889.1"/>
    </source>
</evidence>
<proteinExistence type="predicted"/>
<protein>
    <submittedName>
        <fullName evidence="2">Uncharacterized protein</fullName>
    </submittedName>
</protein>
<sequence>MLLNLAPLVLGEPSPLTIETLGGCDILVLTNANFHRLSEYDIATLRQNALNIHCPFVKPLARTPMLRTIFQSSLSFDFLSKLQTAQIHQEPFVFSPGSKLSYGVTTQRGFTFGDPSQHYRDDYVAALILRGEIKTSTEARGTAVGHPLLWPDVTVMIFGCEPCEATCLTRVEAILLRRADIIETLLVALNETQLDTLCSALTNAFVSRVGRRPTMELGGVHPSKGTTQGRWKHLVSSSKEMSRASRPVHVVQPPSRNLNNVFGAGGGRRDISFVRSNGTSGQPDETTAPLDLYEGQKSGKWGVRHDSVAPSSNSGDDNDDDGFTPRGGIHRQSTADFLAEPMQRGEGMNGGVGGGGGFNAGRSASRVFAAAVYDPVLAAALASCEQYRQQQLEEEYYEEDYRYSSSRLYRSQHHRPLSATRPTSARPRVNHHLAPRTRLTVRGGLRSGGGYPSGLATQRTTGATENLTMHHSRATVGVTDKQKLHRTLEEFFS</sequence>
<gene>
    <name evidence="2" type="ORF">BSAL_45440</name>
</gene>
<dbReference type="Proteomes" id="UP000051952">
    <property type="component" value="Unassembled WGS sequence"/>
</dbReference>
<dbReference type="EMBL" id="CYKH01002204">
    <property type="protein sequence ID" value="CUG93889.1"/>
    <property type="molecule type" value="Genomic_DNA"/>
</dbReference>
<keyword evidence="3" id="KW-1185">Reference proteome</keyword>